<dbReference type="EMBL" id="LUEZ02000055">
    <property type="protein sequence ID" value="RDB21347.1"/>
    <property type="molecule type" value="Genomic_DNA"/>
</dbReference>
<protein>
    <recommendedName>
        <fullName evidence="3">Arrestin-like N-terminal domain-containing protein</fullName>
    </recommendedName>
</protein>
<dbReference type="STRING" id="39966.A0A369JLA2"/>
<evidence type="ECO:0000313" key="2">
    <source>
        <dbReference type="Proteomes" id="UP000076154"/>
    </source>
</evidence>
<accession>A0A369JLA2</accession>
<keyword evidence="2" id="KW-1185">Reference proteome</keyword>
<gene>
    <name evidence="1" type="ORF">Hypma_011413</name>
</gene>
<evidence type="ECO:0000313" key="1">
    <source>
        <dbReference type="EMBL" id="RDB21347.1"/>
    </source>
</evidence>
<dbReference type="Proteomes" id="UP000076154">
    <property type="component" value="Unassembled WGS sequence"/>
</dbReference>
<proteinExistence type="predicted"/>
<comment type="caution">
    <text evidence="1">The sequence shown here is derived from an EMBL/GenBank/DDBJ whole genome shotgun (WGS) entry which is preliminary data.</text>
</comment>
<dbReference type="InParanoid" id="A0A369JLA2"/>
<dbReference type="AlphaFoldDB" id="A0A369JLA2"/>
<dbReference type="OrthoDB" id="2586076at2759"/>
<name>A0A369JLA2_HYPMA</name>
<reference evidence="1" key="1">
    <citation type="submission" date="2018-04" db="EMBL/GenBank/DDBJ databases">
        <title>Whole genome sequencing of Hypsizygus marmoreus.</title>
        <authorList>
            <person name="Choi I.-G."/>
            <person name="Min B."/>
            <person name="Kim J.-G."/>
            <person name="Kim S."/>
            <person name="Oh Y.-L."/>
            <person name="Kong W.-S."/>
            <person name="Park H."/>
            <person name="Jeong J."/>
            <person name="Song E.-S."/>
        </authorList>
    </citation>
    <scope>NUCLEOTIDE SEQUENCE [LARGE SCALE GENOMIC DNA]</scope>
    <source>
        <strain evidence="1">51987-8</strain>
    </source>
</reference>
<evidence type="ECO:0008006" key="3">
    <source>
        <dbReference type="Google" id="ProtNLM"/>
    </source>
</evidence>
<sequence>MFMDDQSPPSYDFDVCLPSPVYSSNVGSMERFLLSERPRSTGCPGCDWMAETKHMKINLGFRIWGLDAPSYGLNGKAEGSVQFSGDQDRVERVNVTLSGNIITAASSRGAFLGESVVPILSTTVELYNSAKRDLLAWDQDRCFSILLPPTVNINGRSMPTPPSFFSIYQHVSCEVSYALKFQMARKGPGLNKIETKVIQILYLPKSSPFEPPLTAIPRLPRRTESRASLLALFQRVKTVALSPFYPPFSRVKRPNTDLLAFTKTVHLSLPTPHCFTSGEPIPFTLSLVFPNNPVLASLHLDNTQIHLLRRLVISRKGIDPIYRDTCVSSAHLCTSKEYSEGTRLLRGTLQAGIAGGESSWVIDDLAGIQYVICAILRPPDNLLKHIPSFRHEEIVQITTDHWGTLDRELSSVWGTPTPALGLARSIMM</sequence>
<organism evidence="1 2">
    <name type="scientific">Hypsizygus marmoreus</name>
    <name type="common">White beech mushroom</name>
    <name type="synonym">Agaricus marmoreus</name>
    <dbReference type="NCBI Taxonomy" id="39966"/>
    <lineage>
        <taxon>Eukaryota</taxon>
        <taxon>Fungi</taxon>
        <taxon>Dikarya</taxon>
        <taxon>Basidiomycota</taxon>
        <taxon>Agaricomycotina</taxon>
        <taxon>Agaricomycetes</taxon>
        <taxon>Agaricomycetidae</taxon>
        <taxon>Agaricales</taxon>
        <taxon>Tricholomatineae</taxon>
        <taxon>Lyophyllaceae</taxon>
        <taxon>Hypsizygus</taxon>
    </lineage>
</organism>